<evidence type="ECO:0000256" key="1">
    <source>
        <dbReference type="ARBA" id="ARBA00006525"/>
    </source>
</evidence>
<evidence type="ECO:0000313" key="6">
    <source>
        <dbReference type="Proteomes" id="UP000470200"/>
    </source>
</evidence>
<reference evidence="3 6" key="2">
    <citation type="journal article" date="2019" name="Nat. Med.">
        <title>A library of human gut bacterial isolates paired with longitudinal multiomics data enables mechanistic microbiome research.</title>
        <authorList>
            <person name="Poyet M."/>
            <person name="Groussin M."/>
            <person name="Gibbons S.M."/>
            <person name="Avila-Pacheco J."/>
            <person name="Jiang X."/>
            <person name="Kearney S.M."/>
            <person name="Perrotta A.R."/>
            <person name="Berdy B."/>
            <person name="Zhao S."/>
            <person name="Lieberman T.D."/>
            <person name="Swanson P.K."/>
            <person name="Smith M."/>
            <person name="Roesemann S."/>
            <person name="Alexander J.E."/>
            <person name="Rich S.A."/>
            <person name="Livny J."/>
            <person name="Vlamakis H."/>
            <person name="Clish C."/>
            <person name="Bullock K."/>
            <person name="Deik A."/>
            <person name="Scott J."/>
            <person name="Pierce K.A."/>
            <person name="Xavier R.J."/>
            <person name="Alm E.J."/>
        </authorList>
    </citation>
    <scope>NUCLEOTIDE SEQUENCE [LARGE SCALE GENOMIC DNA]</scope>
    <source>
        <strain evidence="3 6">BIOML-A105</strain>
    </source>
</reference>
<dbReference type="RefSeq" id="WP_085393352.1">
    <property type="nucleotide sequence ID" value="NZ_DAWEQA010000012.1"/>
</dbReference>
<evidence type="ECO:0000313" key="5">
    <source>
        <dbReference type="Proteomes" id="UP000193377"/>
    </source>
</evidence>
<dbReference type="PANTHER" id="PTHR43022">
    <property type="entry name" value="PROTEIN SMF"/>
    <property type="match status" value="1"/>
</dbReference>
<dbReference type="PANTHER" id="PTHR43022:SF1">
    <property type="entry name" value="PROTEIN SMF"/>
    <property type="match status" value="1"/>
</dbReference>
<dbReference type="Proteomes" id="UP000470200">
    <property type="component" value="Unassembled WGS sequence"/>
</dbReference>
<accession>A0A1X2YVH3</accession>
<feature type="domain" description="Smf/DprA SLOG" evidence="2">
    <location>
        <begin position="103"/>
        <end position="284"/>
    </location>
</feature>
<gene>
    <name evidence="4" type="ORF">B0487_1658</name>
    <name evidence="3" type="ORF">GA629_04575</name>
</gene>
<dbReference type="AlphaFoldDB" id="A0A1X2YVH3"/>
<protein>
    <submittedName>
        <fullName evidence="4">DNA-binding protein</fullName>
    </submittedName>
    <submittedName>
        <fullName evidence="3">DNA-processing protein DprA</fullName>
    </submittedName>
</protein>
<dbReference type="GO" id="GO:0009294">
    <property type="term" value="P:DNA-mediated transformation"/>
    <property type="evidence" value="ECO:0007669"/>
    <property type="project" value="InterPro"/>
</dbReference>
<comment type="caution">
    <text evidence="4">The sequence shown here is derived from an EMBL/GenBank/DDBJ whole genome shotgun (WGS) entry which is preliminary data.</text>
</comment>
<dbReference type="InterPro" id="IPR003488">
    <property type="entry name" value="DprA"/>
</dbReference>
<dbReference type="Proteomes" id="UP000193377">
    <property type="component" value="Unassembled WGS sequence"/>
</dbReference>
<evidence type="ECO:0000313" key="4">
    <source>
        <dbReference type="EMBL" id="OSG86149.1"/>
    </source>
</evidence>
<dbReference type="SUPFAM" id="SSF102405">
    <property type="entry name" value="MCP/YpsA-like"/>
    <property type="match status" value="1"/>
</dbReference>
<dbReference type="Pfam" id="PF02481">
    <property type="entry name" value="DNA_processg_A"/>
    <property type="match status" value="1"/>
</dbReference>
<dbReference type="InterPro" id="IPR057666">
    <property type="entry name" value="DrpA_SLOG"/>
</dbReference>
<dbReference type="EMBL" id="WDIP01000003">
    <property type="protein sequence ID" value="KAB5885951.1"/>
    <property type="molecule type" value="Genomic_DNA"/>
</dbReference>
<proteinExistence type="inferred from homology"/>
<dbReference type="GO" id="GO:0003677">
    <property type="term" value="F:DNA binding"/>
    <property type="evidence" value="ECO:0007669"/>
    <property type="project" value="UniProtKB-KW"/>
</dbReference>
<evidence type="ECO:0000313" key="3">
    <source>
        <dbReference type="EMBL" id="KAB5885951.1"/>
    </source>
</evidence>
<reference evidence="4 5" key="1">
    <citation type="journal article" date="2016" name="Sci. Rep.">
        <title>Evaluation of genetic diversity among strains of the human gut commensal Bifidobacterium adolescentis.</title>
        <authorList>
            <person name="Duranti S."/>
            <person name="Milani C."/>
            <person name="Lugli G.A."/>
            <person name="Mancabelli L."/>
            <person name="Turroni F."/>
            <person name="Ferrario C."/>
            <person name="Mangifesta M."/>
            <person name="Viappiani A."/>
            <person name="Sanchez B."/>
            <person name="Margolles A."/>
            <person name="van Sinderen D."/>
            <person name="Ventura M."/>
        </authorList>
    </citation>
    <scope>NUCLEOTIDE SEQUENCE [LARGE SCALE GENOMIC DNA]</scope>
    <source>
        <strain evidence="4 5">487B</strain>
    </source>
</reference>
<comment type="similarity">
    <text evidence="1">Belongs to the DprA/Smf family.</text>
</comment>
<evidence type="ECO:0000259" key="2">
    <source>
        <dbReference type="Pfam" id="PF02481"/>
    </source>
</evidence>
<dbReference type="EMBL" id="LNKD01000002">
    <property type="protein sequence ID" value="OSG86149.1"/>
    <property type="molecule type" value="Genomic_DNA"/>
</dbReference>
<name>A0A1X2YVH3_BIFAD</name>
<keyword evidence="4" id="KW-0238">DNA-binding</keyword>
<sequence>MNEQDKNNIALLALLRACHKPDTWSSIANQCIIAGNAIKVYRNAIDPVTYPLFEKDDASFEQGTLFNESSEIEHLSRRTELENAWRLAEAEYTDWNNRGLDFLNVLDADFPERLRSIIDVPPFLFYKGKLQTNELGVSVVGSRKCTPEGMAFAQETAHMLVDNGLTVIAGLAEGIDTFAHTTALESGGRTVAFIGTGICRQYPPSNKDLQHEIEQRGLVFSQFYPDTAPTRKTFPMRNTLMSGYGIATVIVEAHEYSGTRIQARKALQHGRPVIIRRNVVDSTEWAKTYVGKPGVYVVDSVEQVEQALREIKSINSDADEMLQRIHMAQGLTA</sequence>
<dbReference type="Gene3D" id="3.40.50.450">
    <property type="match status" value="1"/>
</dbReference>
<organism evidence="4 5">
    <name type="scientific">Bifidobacterium adolescentis</name>
    <dbReference type="NCBI Taxonomy" id="1680"/>
    <lineage>
        <taxon>Bacteria</taxon>
        <taxon>Bacillati</taxon>
        <taxon>Actinomycetota</taxon>
        <taxon>Actinomycetes</taxon>
        <taxon>Bifidobacteriales</taxon>
        <taxon>Bifidobacteriaceae</taxon>
        <taxon>Bifidobacterium</taxon>
    </lineage>
</organism>